<feature type="domain" description="Ig-like" evidence="4">
    <location>
        <begin position="30"/>
        <end position="112"/>
    </location>
</feature>
<feature type="non-terminal residue" evidence="5">
    <location>
        <position position="298"/>
    </location>
</feature>
<dbReference type="InterPro" id="IPR007110">
    <property type="entry name" value="Ig-like_dom"/>
</dbReference>
<accession>A0A060Z3R0</accession>
<reference evidence="5" key="1">
    <citation type="journal article" date="2014" name="Nat. Commun.">
        <title>The rainbow trout genome provides novel insights into evolution after whole-genome duplication in vertebrates.</title>
        <authorList>
            <person name="Berthelot C."/>
            <person name="Brunet F."/>
            <person name="Chalopin D."/>
            <person name="Juanchich A."/>
            <person name="Bernard M."/>
            <person name="Noel B."/>
            <person name="Bento P."/>
            <person name="Da Silva C."/>
            <person name="Labadie K."/>
            <person name="Alberti A."/>
            <person name="Aury J.M."/>
            <person name="Louis A."/>
            <person name="Dehais P."/>
            <person name="Bardou P."/>
            <person name="Montfort J."/>
            <person name="Klopp C."/>
            <person name="Cabau C."/>
            <person name="Gaspin C."/>
            <person name="Thorgaard G.H."/>
            <person name="Boussaha M."/>
            <person name="Quillet E."/>
            <person name="Guyomard R."/>
            <person name="Galiana D."/>
            <person name="Bobe J."/>
            <person name="Volff J.N."/>
            <person name="Genet C."/>
            <person name="Wincker P."/>
            <person name="Jaillon O."/>
            <person name="Roest Crollius H."/>
            <person name="Guiguen Y."/>
        </authorList>
    </citation>
    <scope>NUCLEOTIDE SEQUENCE [LARGE SCALE GENOMIC DNA]</scope>
</reference>
<feature type="transmembrane region" description="Helical" evidence="2">
    <location>
        <begin position="249"/>
        <end position="273"/>
    </location>
</feature>
<dbReference type="PaxDb" id="8022-A0A060Z3R0"/>
<evidence type="ECO:0000313" key="6">
    <source>
        <dbReference type="Proteomes" id="UP000193380"/>
    </source>
</evidence>
<dbReference type="EMBL" id="FR939572">
    <property type="protein sequence ID" value="CDQ98703.1"/>
    <property type="molecule type" value="Genomic_DNA"/>
</dbReference>
<dbReference type="Pfam" id="PF00047">
    <property type="entry name" value="ig"/>
    <property type="match status" value="1"/>
</dbReference>
<keyword evidence="2" id="KW-1133">Transmembrane helix</keyword>
<protein>
    <recommendedName>
        <fullName evidence="4">Ig-like domain-containing protein</fullName>
    </recommendedName>
</protein>
<name>A0A060Z3R0_ONCMY</name>
<dbReference type="InterPro" id="IPR036179">
    <property type="entry name" value="Ig-like_dom_sf"/>
</dbReference>
<dbReference type="Gene3D" id="2.60.40.10">
    <property type="entry name" value="Immunoglobulins"/>
    <property type="match status" value="1"/>
</dbReference>
<proteinExistence type="predicted"/>
<gene>
    <name evidence="5" type="ORF">GSONMT00000209001</name>
</gene>
<dbReference type="AlphaFoldDB" id="A0A060Z3R0"/>
<dbReference type="SMART" id="SM00409">
    <property type="entry name" value="IG"/>
    <property type="match status" value="1"/>
</dbReference>
<feature type="transmembrane region" description="Helical" evidence="2">
    <location>
        <begin position="280"/>
        <end position="297"/>
    </location>
</feature>
<dbReference type="PROSITE" id="PS50835">
    <property type="entry name" value="IG_LIKE"/>
    <property type="match status" value="1"/>
</dbReference>
<dbReference type="InterPro" id="IPR003599">
    <property type="entry name" value="Ig_sub"/>
</dbReference>
<keyword evidence="2" id="KW-0472">Membrane</keyword>
<evidence type="ECO:0000256" key="1">
    <source>
        <dbReference type="ARBA" id="ARBA00023319"/>
    </source>
</evidence>
<evidence type="ECO:0000259" key="4">
    <source>
        <dbReference type="PROSITE" id="PS50835"/>
    </source>
</evidence>
<sequence length="298" mass="33238">MVKMTPLFMFLVLSATKELFRGGCALCDSPSHKPVGVREGEMAVLQCPLRTTMAGHMEGNLTLAWSNHSGPGELQEPAVWMSDDTLVILRVSPNHQGSYSCSLLNASGQPLSTAWFNITVFSGQCYTDMTVYPVMCYLRQSCEKLTCTSVSVPQNFTNIIIRGTRYDLFFLYPPPPPPLPPADDKVVEKLPVYYVSYLVLPVYYLLLPVITCYYLLLPVITCYCLLLPVSVCLLPAIACYYLLLPVYYLLLPVITCYCLLLPVIACITCYCLLLPVIMCVLPVITCYCLYIICVLPVI</sequence>
<feature type="chain" id="PRO_5001592663" description="Ig-like domain-containing protein" evidence="3">
    <location>
        <begin position="26"/>
        <end position="298"/>
    </location>
</feature>
<keyword evidence="3" id="KW-0732">Signal</keyword>
<dbReference type="InterPro" id="IPR013151">
    <property type="entry name" value="Immunoglobulin_dom"/>
</dbReference>
<dbReference type="STRING" id="8022.A0A060Z3R0"/>
<dbReference type="SUPFAM" id="SSF48726">
    <property type="entry name" value="Immunoglobulin"/>
    <property type="match status" value="1"/>
</dbReference>
<feature type="transmembrane region" description="Helical" evidence="2">
    <location>
        <begin position="223"/>
        <end position="243"/>
    </location>
</feature>
<evidence type="ECO:0000256" key="3">
    <source>
        <dbReference type="SAM" id="SignalP"/>
    </source>
</evidence>
<reference evidence="5" key="2">
    <citation type="submission" date="2014-03" db="EMBL/GenBank/DDBJ databases">
        <authorList>
            <person name="Genoscope - CEA"/>
        </authorList>
    </citation>
    <scope>NUCLEOTIDE SEQUENCE</scope>
</reference>
<keyword evidence="2" id="KW-0812">Transmembrane</keyword>
<evidence type="ECO:0000256" key="2">
    <source>
        <dbReference type="SAM" id="Phobius"/>
    </source>
</evidence>
<dbReference type="InterPro" id="IPR013783">
    <property type="entry name" value="Ig-like_fold"/>
</dbReference>
<evidence type="ECO:0000313" key="5">
    <source>
        <dbReference type="EMBL" id="CDQ98703.1"/>
    </source>
</evidence>
<dbReference type="Proteomes" id="UP000193380">
    <property type="component" value="Unassembled WGS sequence"/>
</dbReference>
<feature type="transmembrane region" description="Helical" evidence="2">
    <location>
        <begin position="194"/>
        <end position="216"/>
    </location>
</feature>
<feature type="signal peptide" evidence="3">
    <location>
        <begin position="1"/>
        <end position="25"/>
    </location>
</feature>
<organism evidence="5 6">
    <name type="scientific">Oncorhynchus mykiss</name>
    <name type="common">Rainbow trout</name>
    <name type="synonym">Salmo gairdneri</name>
    <dbReference type="NCBI Taxonomy" id="8022"/>
    <lineage>
        <taxon>Eukaryota</taxon>
        <taxon>Metazoa</taxon>
        <taxon>Chordata</taxon>
        <taxon>Craniata</taxon>
        <taxon>Vertebrata</taxon>
        <taxon>Euteleostomi</taxon>
        <taxon>Actinopterygii</taxon>
        <taxon>Neopterygii</taxon>
        <taxon>Teleostei</taxon>
        <taxon>Protacanthopterygii</taxon>
        <taxon>Salmoniformes</taxon>
        <taxon>Salmonidae</taxon>
        <taxon>Salmoninae</taxon>
        <taxon>Oncorhynchus</taxon>
    </lineage>
</organism>
<keyword evidence="1" id="KW-0393">Immunoglobulin domain</keyword>